<feature type="compositionally biased region" description="Polar residues" evidence="7">
    <location>
        <begin position="1187"/>
        <end position="1197"/>
    </location>
</feature>
<evidence type="ECO:0000256" key="7">
    <source>
        <dbReference type="SAM" id="MobiDB-lite"/>
    </source>
</evidence>
<feature type="region of interest" description="Disordered" evidence="7">
    <location>
        <begin position="367"/>
        <end position="405"/>
    </location>
</feature>
<dbReference type="SMART" id="SM00248">
    <property type="entry name" value="ANK"/>
    <property type="match status" value="6"/>
</dbReference>
<dbReference type="GO" id="GO:0008270">
    <property type="term" value="F:zinc ion binding"/>
    <property type="evidence" value="ECO:0007669"/>
    <property type="project" value="InterPro"/>
</dbReference>
<sequence>YVILSLQPAGLAIGSVDKGASTKKEELNSASNDGDKDVAARLASSPAAEAMLNGTERDDTRHKSPTHGSATGNNKTLLLVNENGSSDTEPPHASVTGSNGFILTKQQKEGGSATSPGLGVSPHRTNWLPSGSPTGGHMNTPLHSSASGCAQSLGALRTDPSTGTTPDTKNGTASPPAPASAPVTIHRARKTMSRPAVSPAQKLLNRELREAKSAKMEKMETHVVPEAQTSSQQSSAQNHLPQTPSDMPASAQTASFFLQMCVLLSPALGSYSGGFSSRKKKRRMGTYSLVPKKKTKVLKQRTVLEMFKDLQQSAKSPQVGAPQKRDFLSFSPTCILFFSPLIVNDFLSVFEIIPYVCLPQSTESSLKRRLKKKTKPDSAWLRPSRKRKRRIKAKGDPVTDTPDSHKPVHLCSMSAGNLPMLLANFKLILEAHELPLCSCRMETPKSREILILADRKCMATESVDGQLTRCQIAVLKHEMMRPSNSVQLLVLCEDHRNGMVKHQCCPGCGFFCRAGTFMECQPDISISHRFHRACASVLKGQSFCPHCGEEATKAKEVTIAKADTTSTVPTVLAQGPATPGVPEGRADTTTGSSSRLAVGGEVSGRADSSLPIRSSHGYDTSALPGSSRNAILQAGTGTTEPPSVHQGHPRETLESILVALDTEKPKKLRFHPKQLYLSAKSGELKKVFLMLVDGIDPNFKMESQNKRTPLHAAAEGGYKDICHMLVQAGANLDMCDEDQRTPLMEACENNHMETVLYLLRAGASATHKDVEGFTCLHLAAKSGHYNIVEHLLSTGLININCQDDGGWTAMIWATEYKHVDQVKLLLSKGADISIRDKEENICLHWAAFSGSVDISELLLNAHCDLQAVNIHGDSPLHIAARENRLDCVTLFLTRGADVFLKNREGETPPDCCSHNSKAWAALQANRRERDAKNSRLSAEQNVLHSDIALGQERVPIPCVNSVDSEPYPDGYKYIPENCVTSPMNIDRNITHLQYCVCKEDCSTSICMCGQLSLRCWYDKSGRLLPEFCREEPPLIFECNHACSCWRTCKNRVVQNGLRTKLQLFRTSKKGWGVRTLQDIPQGTFVFFIYLPSQPQDLYCIDARFYGNISRFLNHMCDPNLFACRVFTTHQDLRFPHIAFFASESIMAGEELGFDYGDHFWEVKSKLFSCECGSSKCKYSSAAMASLQADSTPEEQQQPSASPDTSSSNSPSSPS</sequence>
<dbReference type="CDD" id="cd20905">
    <property type="entry name" value="EHMT_ZBD"/>
    <property type="match status" value="1"/>
</dbReference>
<reference evidence="10" key="3">
    <citation type="submission" date="2025-09" db="UniProtKB">
        <authorList>
            <consortium name="Ensembl"/>
        </authorList>
    </citation>
    <scope>IDENTIFICATION</scope>
</reference>
<dbReference type="PROSITE" id="PS50280">
    <property type="entry name" value="SET"/>
    <property type="match status" value="1"/>
</dbReference>
<feature type="region of interest" description="Disordered" evidence="7">
    <location>
        <begin position="214"/>
        <end position="249"/>
    </location>
</feature>
<comment type="subcellular location">
    <subcellularLocation>
        <location evidence="1">Chromosome</location>
    </subcellularLocation>
</comment>
<dbReference type="SMART" id="SM00317">
    <property type="entry name" value="SET"/>
    <property type="match status" value="1"/>
</dbReference>
<dbReference type="Pfam" id="PF13637">
    <property type="entry name" value="Ank_4"/>
    <property type="match status" value="1"/>
</dbReference>
<dbReference type="Proteomes" id="UP000472265">
    <property type="component" value="Chromosome 12"/>
</dbReference>
<evidence type="ECO:0000259" key="8">
    <source>
        <dbReference type="PROSITE" id="PS50280"/>
    </source>
</evidence>
<dbReference type="PROSITE" id="PS50867">
    <property type="entry name" value="PRE_SET"/>
    <property type="match status" value="1"/>
</dbReference>
<reference evidence="10" key="2">
    <citation type="submission" date="2025-08" db="UniProtKB">
        <authorList>
            <consortium name="Ensembl"/>
        </authorList>
    </citation>
    <scope>IDENTIFICATION</scope>
</reference>
<feature type="compositionally biased region" description="Basic and acidic residues" evidence="7">
    <location>
        <begin position="214"/>
        <end position="223"/>
    </location>
</feature>
<organism evidence="10 11">
    <name type="scientific">Sparus aurata</name>
    <name type="common">Gilthead sea bream</name>
    <dbReference type="NCBI Taxonomy" id="8175"/>
    <lineage>
        <taxon>Eukaryota</taxon>
        <taxon>Metazoa</taxon>
        <taxon>Chordata</taxon>
        <taxon>Craniata</taxon>
        <taxon>Vertebrata</taxon>
        <taxon>Euteleostomi</taxon>
        <taxon>Actinopterygii</taxon>
        <taxon>Neopterygii</taxon>
        <taxon>Teleostei</taxon>
        <taxon>Neoteleostei</taxon>
        <taxon>Acanthomorphata</taxon>
        <taxon>Eupercaria</taxon>
        <taxon>Spariformes</taxon>
        <taxon>Sparidae</taxon>
        <taxon>Sparus</taxon>
    </lineage>
</organism>
<dbReference type="InterPro" id="IPR046341">
    <property type="entry name" value="SET_dom_sf"/>
</dbReference>
<dbReference type="InterPro" id="IPR043550">
    <property type="entry name" value="EHMT1/EHMT2"/>
</dbReference>
<evidence type="ECO:0000256" key="4">
    <source>
        <dbReference type="ARBA" id="ARBA00022691"/>
    </source>
</evidence>
<dbReference type="SUPFAM" id="SSF48403">
    <property type="entry name" value="Ankyrin repeat"/>
    <property type="match status" value="1"/>
</dbReference>
<accession>A0A671Y6X5</accession>
<dbReference type="GO" id="GO:0005634">
    <property type="term" value="C:nucleus"/>
    <property type="evidence" value="ECO:0007669"/>
    <property type="project" value="InterPro"/>
</dbReference>
<dbReference type="GO" id="GO:0046974">
    <property type="term" value="F:histone H3K9 methyltransferase activity"/>
    <property type="evidence" value="ECO:0007669"/>
    <property type="project" value="TreeGrafter"/>
</dbReference>
<dbReference type="Ensembl" id="ENSSAUT00010061119.1">
    <property type="protein sequence ID" value="ENSSAUP00010058223.1"/>
    <property type="gene ID" value="ENSSAUG00010022441.1"/>
</dbReference>
<dbReference type="InterPro" id="IPR047762">
    <property type="entry name" value="EHMT_CRR"/>
</dbReference>
<dbReference type="PANTHER" id="PTHR46307">
    <property type="entry name" value="G9A, ISOFORM B"/>
    <property type="match status" value="1"/>
</dbReference>
<evidence type="ECO:0000256" key="1">
    <source>
        <dbReference type="ARBA" id="ARBA00004286"/>
    </source>
</evidence>
<evidence type="ECO:0000313" key="11">
    <source>
        <dbReference type="Proteomes" id="UP000472265"/>
    </source>
</evidence>
<dbReference type="PANTHER" id="PTHR46307:SF2">
    <property type="entry name" value="HISTONE-LYSINE N-METHYLTRANSFERASE EHMT1"/>
    <property type="match status" value="1"/>
</dbReference>
<feature type="region of interest" description="Disordered" evidence="7">
    <location>
        <begin position="107"/>
        <end position="181"/>
    </location>
</feature>
<dbReference type="InterPro" id="IPR036770">
    <property type="entry name" value="Ankyrin_rpt-contain_sf"/>
</dbReference>
<keyword evidence="3" id="KW-0808">Transferase</keyword>
<feature type="compositionally biased region" description="Polar residues" evidence="7">
    <location>
        <begin position="66"/>
        <end position="75"/>
    </location>
</feature>
<reference evidence="10" key="1">
    <citation type="submission" date="2021-04" db="EMBL/GenBank/DDBJ databases">
        <authorList>
            <consortium name="Wellcome Sanger Institute Data Sharing"/>
        </authorList>
    </citation>
    <scope>NUCLEOTIDE SEQUENCE [LARGE SCALE GENOMIC DNA]</scope>
</reference>
<evidence type="ECO:0000256" key="2">
    <source>
        <dbReference type="ARBA" id="ARBA00022454"/>
    </source>
</evidence>
<dbReference type="SUPFAM" id="SSF82199">
    <property type="entry name" value="SET domain"/>
    <property type="match status" value="1"/>
</dbReference>
<dbReference type="AlphaFoldDB" id="A0A671Y6X5"/>
<feature type="compositionally biased region" description="Basic and acidic residues" evidence="7">
    <location>
        <begin position="393"/>
        <end position="405"/>
    </location>
</feature>
<keyword evidence="11" id="KW-1185">Reference proteome</keyword>
<feature type="compositionally biased region" description="Polar residues" evidence="7">
    <location>
        <begin position="238"/>
        <end position="249"/>
    </location>
</feature>
<dbReference type="GO" id="GO:0032259">
    <property type="term" value="P:methylation"/>
    <property type="evidence" value="ECO:0007669"/>
    <property type="project" value="UniProtKB-KW"/>
</dbReference>
<dbReference type="PRINTS" id="PR01415">
    <property type="entry name" value="ANKYRIN"/>
</dbReference>
<gene>
    <name evidence="10" type="primary">ehmt1b</name>
</gene>
<dbReference type="GO" id="GO:0002039">
    <property type="term" value="F:p53 binding"/>
    <property type="evidence" value="ECO:0007669"/>
    <property type="project" value="InterPro"/>
</dbReference>
<dbReference type="InterPro" id="IPR002110">
    <property type="entry name" value="Ankyrin_rpt"/>
</dbReference>
<feature type="region of interest" description="Disordered" evidence="7">
    <location>
        <begin position="1187"/>
        <end position="1214"/>
    </location>
</feature>
<feature type="region of interest" description="Disordered" evidence="7">
    <location>
        <begin position="570"/>
        <end position="626"/>
    </location>
</feature>
<feature type="repeat" description="ANK" evidence="6">
    <location>
        <begin position="738"/>
        <end position="770"/>
    </location>
</feature>
<dbReference type="Pfam" id="PF05033">
    <property type="entry name" value="Pre-SET"/>
    <property type="match status" value="1"/>
</dbReference>
<dbReference type="Gene3D" id="2.170.270.10">
    <property type="entry name" value="SET domain"/>
    <property type="match status" value="2"/>
</dbReference>
<feature type="region of interest" description="Disordered" evidence="7">
    <location>
        <begin position="46"/>
        <end position="75"/>
    </location>
</feature>
<evidence type="ECO:0000256" key="3">
    <source>
        <dbReference type="ARBA" id="ARBA00022603"/>
    </source>
</evidence>
<evidence type="ECO:0000256" key="6">
    <source>
        <dbReference type="PROSITE-ProRule" id="PRU00023"/>
    </source>
</evidence>
<feature type="compositionally biased region" description="Polar residues" evidence="7">
    <location>
        <begin position="159"/>
        <end position="172"/>
    </location>
</feature>
<feature type="repeat" description="ANK" evidence="6">
    <location>
        <begin position="771"/>
        <end position="795"/>
    </location>
</feature>
<feature type="compositionally biased region" description="Low complexity" evidence="7">
    <location>
        <begin position="227"/>
        <end position="237"/>
    </location>
</feature>
<feature type="compositionally biased region" description="Polar residues" evidence="7">
    <location>
        <begin position="123"/>
        <end position="132"/>
    </location>
</feature>
<feature type="domain" description="SET" evidence="8">
    <location>
        <begin position="1059"/>
        <end position="1156"/>
    </location>
</feature>
<feature type="repeat" description="ANK" evidence="6">
    <location>
        <begin position="705"/>
        <end position="737"/>
    </location>
</feature>
<feature type="compositionally biased region" description="Polar residues" evidence="7">
    <location>
        <begin position="141"/>
        <end position="150"/>
    </location>
</feature>
<evidence type="ECO:0000256" key="5">
    <source>
        <dbReference type="ARBA" id="ARBA00022853"/>
    </source>
</evidence>
<dbReference type="GeneTree" id="ENSGT00940000156002"/>
<evidence type="ECO:0000313" key="10">
    <source>
        <dbReference type="Ensembl" id="ENSSAUP00010058223.1"/>
    </source>
</evidence>
<keyword evidence="4" id="KW-0949">S-adenosyl-L-methionine</keyword>
<dbReference type="PROSITE" id="PS50088">
    <property type="entry name" value="ANK_REPEAT"/>
    <property type="match status" value="5"/>
</dbReference>
<keyword evidence="5" id="KW-0156">Chromatin regulator</keyword>
<evidence type="ECO:0000259" key="9">
    <source>
        <dbReference type="PROSITE" id="PS50867"/>
    </source>
</evidence>
<dbReference type="PROSITE" id="PS50297">
    <property type="entry name" value="ANK_REP_REGION"/>
    <property type="match status" value="5"/>
</dbReference>
<feature type="compositionally biased region" description="Low complexity" evidence="7">
    <location>
        <begin position="1198"/>
        <end position="1214"/>
    </location>
</feature>
<keyword evidence="3" id="KW-0489">Methyltransferase</keyword>
<dbReference type="Pfam" id="PF00856">
    <property type="entry name" value="SET"/>
    <property type="match status" value="1"/>
</dbReference>
<dbReference type="Pfam" id="PF21533">
    <property type="entry name" value="EHMT1-2_CRR"/>
    <property type="match status" value="1"/>
</dbReference>
<dbReference type="Gene3D" id="1.25.40.20">
    <property type="entry name" value="Ankyrin repeat-containing domain"/>
    <property type="match status" value="1"/>
</dbReference>
<protein>
    <submittedName>
        <fullName evidence="10">Euchromatic histone-lysine N-methyltransferase 1b</fullName>
    </submittedName>
</protein>
<dbReference type="InterPro" id="IPR001214">
    <property type="entry name" value="SET_dom"/>
</dbReference>
<feature type="compositionally biased region" description="Basic residues" evidence="7">
    <location>
        <begin position="383"/>
        <end position="392"/>
    </location>
</feature>
<keyword evidence="6" id="KW-0040">ANK repeat</keyword>
<proteinExistence type="predicted"/>
<name>A0A671Y6X5_SPAAU</name>
<dbReference type="SMART" id="SM00468">
    <property type="entry name" value="PreSET"/>
    <property type="match status" value="1"/>
</dbReference>
<dbReference type="GO" id="GO:0000122">
    <property type="term" value="P:negative regulation of transcription by RNA polymerase II"/>
    <property type="evidence" value="ECO:0007669"/>
    <property type="project" value="TreeGrafter"/>
</dbReference>
<dbReference type="InterPro" id="IPR007728">
    <property type="entry name" value="Pre-SET_dom"/>
</dbReference>
<feature type="repeat" description="ANK" evidence="6">
    <location>
        <begin position="871"/>
        <end position="903"/>
    </location>
</feature>
<feature type="domain" description="Pre-SET" evidence="9">
    <location>
        <begin position="993"/>
        <end position="1056"/>
    </location>
</feature>
<dbReference type="Pfam" id="PF12796">
    <property type="entry name" value="Ank_2"/>
    <property type="match status" value="2"/>
</dbReference>
<keyword evidence="2" id="KW-0158">Chromosome</keyword>
<dbReference type="GO" id="GO:0000785">
    <property type="term" value="C:chromatin"/>
    <property type="evidence" value="ECO:0007669"/>
    <property type="project" value="TreeGrafter"/>
</dbReference>
<feature type="repeat" description="ANK" evidence="6">
    <location>
        <begin position="805"/>
        <end position="837"/>
    </location>
</feature>